<dbReference type="Proteomes" id="UP000815677">
    <property type="component" value="Unassembled WGS sequence"/>
</dbReference>
<keyword evidence="3" id="KW-1185">Reference proteome</keyword>
<evidence type="ECO:0000256" key="1">
    <source>
        <dbReference type="SAM" id="MobiDB-lite"/>
    </source>
</evidence>
<evidence type="ECO:0000313" key="2">
    <source>
        <dbReference type="EMBL" id="GAT59937.1"/>
    </source>
</evidence>
<feature type="compositionally biased region" description="Low complexity" evidence="1">
    <location>
        <begin position="12"/>
        <end position="25"/>
    </location>
</feature>
<evidence type="ECO:0000313" key="3">
    <source>
        <dbReference type="Proteomes" id="UP000815677"/>
    </source>
</evidence>
<sequence length="152" mass="17695">MQQHMSYRKPVPTYTPSPESSPTESAFLEFPSPSLYKPSILEEPRFPPKVPQVAPPVYLGFVEPVSQHLIYRPPTPPRRRASLSVFDSLRRPDDAFYGLEGHLRSPSPVSFSLTDWYLIPYPSSTTTNQHWWQRFWMLRGTLKAKLRGFYIR</sequence>
<gene>
    <name evidence="2" type="ORF">MCHLO_16153</name>
</gene>
<reference evidence="2" key="1">
    <citation type="submission" date="2014-09" db="EMBL/GenBank/DDBJ databases">
        <title>Genome sequence of the luminous mushroom Mycena chlorophos for searching fungal bioluminescence genes.</title>
        <authorList>
            <person name="Tanaka Y."/>
            <person name="Kasuga D."/>
            <person name="Oba Y."/>
            <person name="Hase S."/>
            <person name="Sato K."/>
            <person name="Oba Y."/>
            <person name="Sakakibara Y."/>
        </authorList>
    </citation>
    <scope>NUCLEOTIDE SEQUENCE</scope>
</reference>
<name>A0ABQ0M9M6_MYCCL</name>
<organism evidence="2 3">
    <name type="scientific">Mycena chlorophos</name>
    <name type="common">Agaric fungus</name>
    <name type="synonym">Agaricus chlorophos</name>
    <dbReference type="NCBI Taxonomy" id="658473"/>
    <lineage>
        <taxon>Eukaryota</taxon>
        <taxon>Fungi</taxon>
        <taxon>Dikarya</taxon>
        <taxon>Basidiomycota</taxon>
        <taxon>Agaricomycotina</taxon>
        <taxon>Agaricomycetes</taxon>
        <taxon>Agaricomycetidae</taxon>
        <taxon>Agaricales</taxon>
        <taxon>Marasmiineae</taxon>
        <taxon>Mycenaceae</taxon>
        <taxon>Mycena</taxon>
    </lineage>
</organism>
<accession>A0ABQ0M9M6</accession>
<dbReference type="EMBL" id="DF849927">
    <property type="protein sequence ID" value="GAT59937.1"/>
    <property type="molecule type" value="Genomic_DNA"/>
</dbReference>
<proteinExistence type="predicted"/>
<protein>
    <submittedName>
        <fullName evidence="2">Uncharacterized protein</fullName>
    </submittedName>
</protein>
<feature type="region of interest" description="Disordered" evidence="1">
    <location>
        <begin position="1"/>
        <end position="26"/>
    </location>
</feature>